<dbReference type="Proteomes" id="UP001165561">
    <property type="component" value="Unassembled WGS sequence"/>
</dbReference>
<proteinExistence type="predicted"/>
<evidence type="ECO:0000313" key="3">
    <source>
        <dbReference type="Proteomes" id="UP001165561"/>
    </source>
</evidence>
<keyword evidence="1" id="KW-0472">Membrane</keyword>
<protein>
    <submittedName>
        <fullName evidence="2">DUF3618 domain-containing protein</fullName>
    </submittedName>
</protein>
<comment type="caution">
    <text evidence="2">The sequence shown here is derived from an EMBL/GenBank/DDBJ whole genome shotgun (WGS) entry which is preliminary data.</text>
</comment>
<dbReference type="EMBL" id="JARACI010001037">
    <property type="protein sequence ID" value="MDD9207066.1"/>
    <property type="molecule type" value="Genomic_DNA"/>
</dbReference>
<organism evidence="2 3">
    <name type="scientific">Georgenia halotolerans</name>
    <dbReference type="NCBI Taxonomy" id="3028317"/>
    <lineage>
        <taxon>Bacteria</taxon>
        <taxon>Bacillati</taxon>
        <taxon>Actinomycetota</taxon>
        <taxon>Actinomycetes</taxon>
        <taxon>Micrococcales</taxon>
        <taxon>Bogoriellaceae</taxon>
        <taxon>Georgenia</taxon>
    </lineage>
</organism>
<name>A0ABT5TYC6_9MICO</name>
<feature type="transmembrane region" description="Helical" evidence="1">
    <location>
        <begin position="71"/>
        <end position="89"/>
    </location>
</feature>
<keyword evidence="1" id="KW-0812">Transmembrane</keyword>
<evidence type="ECO:0000256" key="1">
    <source>
        <dbReference type="SAM" id="Phobius"/>
    </source>
</evidence>
<dbReference type="InterPro" id="IPR022062">
    <property type="entry name" value="DUF3618"/>
</dbReference>
<accession>A0ABT5TYC6</accession>
<keyword evidence="3" id="KW-1185">Reference proteome</keyword>
<reference evidence="2" key="1">
    <citation type="submission" date="2023-02" db="EMBL/GenBank/DDBJ databases">
        <title>Georgenia sp.10Sc9-8, isolated from a soil sample collected from the Taklamakan desert.</title>
        <authorList>
            <person name="Liu S."/>
        </authorList>
    </citation>
    <scope>NUCLEOTIDE SEQUENCE</scope>
    <source>
        <strain evidence="2">10Sc9-8</strain>
    </source>
</reference>
<evidence type="ECO:0000313" key="2">
    <source>
        <dbReference type="EMBL" id="MDD9207066.1"/>
    </source>
</evidence>
<gene>
    <name evidence="2" type="ORF">PU560_11415</name>
</gene>
<keyword evidence="1" id="KW-1133">Transmembrane helix</keyword>
<sequence length="95" mass="10408">MSEDKKRTPEEIEADLARTRLELTTTVDELSERLDPRRQVEALKTEATATLNEVTDRAKAFTERVKSGDTTALGILGGSVAAVALLVVLKVRQGR</sequence>
<dbReference type="Pfam" id="PF12277">
    <property type="entry name" value="DUF3618"/>
    <property type="match status" value="1"/>
</dbReference>